<protein>
    <recommendedName>
        <fullName evidence="1">Thioesterase domain-containing protein</fullName>
    </recommendedName>
</protein>
<dbReference type="GeneID" id="17359417"/>
<keyword evidence="3" id="KW-1185">Reference proteome</keyword>
<dbReference type="Proteomes" id="UP000008141">
    <property type="component" value="Unassembled WGS sequence"/>
</dbReference>
<gene>
    <name evidence="2" type="ORF">CHLNCDRAFT_133041</name>
</gene>
<dbReference type="eggNOG" id="KOG4781">
    <property type="taxonomic scope" value="Eukaryota"/>
</dbReference>
<feature type="domain" description="Thioesterase" evidence="1">
    <location>
        <begin position="142"/>
        <end position="220"/>
    </location>
</feature>
<dbReference type="Pfam" id="PF03061">
    <property type="entry name" value="4HBT"/>
    <property type="match status" value="1"/>
</dbReference>
<reference evidence="2 3" key="1">
    <citation type="journal article" date="2010" name="Plant Cell">
        <title>The Chlorella variabilis NC64A genome reveals adaptation to photosymbiosis, coevolution with viruses, and cryptic sex.</title>
        <authorList>
            <person name="Blanc G."/>
            <person name="Duncan G."/>
            <person name="Agarkova I."/>
            <person name="Borodovsky M."/>
            <person name="Gurnon J."/>
            <person name="Kuo A."/>
            <person name="Lindquist E."/>
            <person name="Lucas S."/>
            <person name="Pangilinan J."/>
            <person name="Polle J."/>
            <person name="Salamov A."/>
            <person name="Terry A."/>
            <person name="Yamada T."/>
            <person name="Dunigan D.D."/>
            <person name="Grigoriev I.V."/>
            <person name="Claverie J.M."/>
            <person name="Van Etten J.L."/>
        </authorList>
    </citation>
    <scope>NUCLEOTIDE SEQUENCE [LARGE SCALE GENOMIC DNA]</scope>
    <source>
        <strain evidence="2 3">NC64A</strain>
    </source>
</reference>
<dbReference type="InParanoid" id="E1Z280"/>
<dbReference type="InterPro" id="IPR006683">
    <property type="entry name" value="Thioestr_dom"/>
</dbReference>
<dbReference type="RefSeq" id="XP_005852057.1">
    <property type="nucleotide sequence ID" value="XM_005851995.1"/>
</dbReference>
<evidence type="ECO:0000259" key="1">
    <source>
        <dbReference type="Pfam" id="PF03061"/>
    </source>
</evidence>
<evidence type="ECO:0000313" key="2">
    <source>
        <dbReference type="EMBL" id="EFN59955.1"/>
    </source>
</evidence>
<dbReference type="PANTHER" id="PTHR47260:SF1">
    <property type="entry name" value="UPF0644 PROTEIN PB2B4.06"/>
    <property type="match status" value="1"/>
</dbReference>
<dbReference type="STRING" id="554065.E1Z280"/>
<dbReference type="InterPro" id="IPR029069">
    <property type="entry name" value="HotDog_dom_sf"/>
</dbReference>
<dbReference type="InterPro" id="IPR052061">
    <property type="entry name" value="PTE-AB_protein"/>
</dbReference>
<accession>E1Z280</accession>
<dbReference type="CDD" id="cd03443">
    <property type="entry name" value="PaaI_thioesterase"/>
    <property type="match status" value="1"/>
</dbReference>
<dbReference type="OrthoDB" id="506431at2759"/>
<evidence type="ECO:0000313" key="3">
    <source>
        <dbReference type="Proteomes" id="UP000008141"/>
    </source>
</evidence>
<dbReference type="KEGG" id="cvr:CHLNCDRAFT_133041"/>
<proteinExistence type="predicted"/>
<name>E1Z280_CHLVA</name>
<dbReference type="AlphaFoldDB" id="E1Z280"/>
<dbReference type="Gene3D" id="3.10.129.10">
    <property type="entry name" value="Hotdog Thioesterase"/>
    <property type="match status" value="1"/>
</dbReference>
<dbReference type="EMBL" id="GL433835">
    <property type="protein sequence ID" value="EFN59955.1"/>
    <property type="molecule type" value="Genomic_DNA"/>
</dbReference>
<dbReference type="SUPFAM" id="SSF54637">
    <property type="entry name" value="Thioesterase/thiol ester dehydrase-isomerase"/>
    <property type="match status" value="1"/>
</dbReference>
<dbReference type="PANTHER" id="PTHR47260">
    <property type="entry name" value="UPF0644 PROTEIN PB2B4.06"/>
    <property type="match status" value="1"/>
</dbReference>
<organism evidence="3">
    <name type="scientific">Chlorella variabilis</name>
    <name type="common">Green alga</name>
    <dbReference type="NCBI Taxonomy" id="554065"/>
    <lineage>
        <taxon>Eukaryota</taxon>
        <taxon>Viridiplantae</taxon>
        <taxon>Chlorophyta</taxon>
        <taxon>core chlorophytes</taxon>
        <taxon>Trebouxiophyceae</taxon>
        <taxon>Chlorellales</taxon>
        <taxon>Chlorellaceae</taxon>
        <taxon>Chlorella clade</taxon>
        <taxon>Chlorella</taxon>
    </lineage>
</organism>
<sequence length="241" mass="25650">MAPGTLPASDTDAVKPLSSIGRIKSQKALAAKKLAAADANGDSGKPYVRGAKGQLEDMDRLMKLPWCQELLAQPGMQTLLTCGAMSKPPQPGEVNAIDPDHLFLSLLRQDLIRDLLFLYSPTHRTFHTLMSVGLDVCGHPSIVHGGFTSAMIDETTGGLVFELKKAGELGGGPAFTARLEVDYKAPIPASADVVCTARLEKVEGRKCWTVAEVADRPGGTVYAVGRALYVTPRSHAAAEQQ</sequence>